<organism evidence="2 3">
    <name type="scientific">Galdieria yellowstonensis</name>
    <dbReference type="NCBI Taxonomy" id="3028027"/>
    <lineage>
        <taxon>Eukaryota</taxon>
        <taxon>Rhodophyta</taxon>
        <taxon>Bangiophyceae</taxon>
        <taxon>Galdieriales</taxon>
        <taxon>Galdieriaceae</taxon>
        <taxon>Galdieria</taxon>
    </lineage>
</organism>
<keyword evidence="3" id="KW-1185">Reference proteome</keyword>
<accession>A0AAV9IM31</accession>
<reference evidence="2 3" key="1">
    <citation type="submission" date="2022-07" db="EMBL/GenBank/DDBJ databases">
        <title>Genome-wide signatures of adaptation to extreme environments.</title>
        <authorList>
            <person name="Cho C.H."/>
            <person name="Yoon H.S."/>
        </authorList>
    </citation>
    <scope>NUCLEOTIDE SEQUENCE [LARGE SCALE GENOMIC DNA]</scope>
    <source>
        <strain evidence="2 3">108.79 E11</strain>
    </source>
</reference>
<evidence type="ECO:0000313" key="2">
    <source>
        <dbReference type="EMBL" id="KAK4528543.1"/>
    </source>
</evidence>
<evidence type="ECO:0000313" key="3">
    <source>
        <dbReference type="Proteomes" id="UP001300502"/>
    </source>
</evidence>
<comment type="caution">
    <text evidence="2">The sequence shown here is derived from an EMBL/GenBank/DDBJ whole genome shotgun (WGS) entry which is preliminary data.</text>
</comment>
<dbReference type="AlphaFoldDB" id="A0AAV9IM31"/>
<protein>
    <submittedName>
        <fullName evidence="2">Uncharacterized protein</fullName>
    </submittedName>
</protein>
<proteinExistence type="predicted"/>
<sequence>MVSEERIYVDILEQQSRLICEASSANWGCCNEYAKFSFFSRKLRKTVFLCAKHLTWILEEPEQEISGERVRDYETVGKKTTAFLVIDPEGGNRPCMAVHAAGRRRGKVCGLRNTFCFYSFIFKDYIYLCRRHFLWIDGQVAHVVSFMEQPNDKGQDEESTNSSINFLANLNSDVSSLSFSDVVLNTSPVTPTRRKENDSTGAMNQSDSTACMAEGDTLMVEKPLHTTASEKEVQKNSCNDDISGWNAEKSRRVADAVGKMDVTDTKHRSAYDRLKSTDHIWSDGEASCRGDSDSKLVVGEYDLDDVSEEKSLQQEQSCPTFFHQRLPWGENSKDEVSTGQPHDTLRKHVSGRLKSLHLKSESISRLLLHRGRPRSPTIDEHSTTSLPTHLHKDIAQVYNEGISTNKPNIFSIPVTTEMSINQKLENNNTCEQSEESSAVSEKEDPSLLNVAARIVLDSHGSQTDDDRNINSNVLHSSSGHNFTSTKFSESKFSTTEEANVDNTAPNAYLAPAPVHERLEQYQQNDSCCCSIC</sequence>
<dbReference type="EMBL" id="JANCYU010000065">
    <property type="protein sequence ID" value="KAK4528543.1"/>
    <property type="molecule type" value="Genomic_DNA"/>
</dbReference>
<dbReference type="Proteomes" id="UP001300502">
    <property type="component" value="Unassembled WGS sequence"/>
</dbReference>
<evidence type="ECO:0000256" key="1">
    <source>
        <dbReference type="SAM" id="MobiDB-lite"/>
    </source>
</evidence>
<gene>
    <name evidence="2" type="ORF">GAYE_SCF59G6487</name>
</gene>
<name>A0AAV9IM31_9RHOD</name>
<feature type="region of interest" description="Disordered" evidence="1">
    <location>
        <begin position="188"/>
        <end position="207"/>
    </location>
</feature>